<dbReference type="OMA" id="CEEAMCE"/>
<protein>
    <submittedName>
        <fullName evidence="2">Uncharacterized protein</fullName>
    </submittedName>
</protein>
<feature type="compositionally biased region" description="Basic and acidic residues" evidence="1">
    <location>
        <begin position="20"/>
        <end position="57"/>
    </location>
</feature>
<dbReference type="EMBL" id="LJSK01000089">
    <property type="protein sequence ID" value="KPI87423.1"/>
    <property type="molecule type" value="Genomic_DNA"/>
</dbReference>
<proteinExistence type="predicted"/>
<dbReference type="OrthoDB" id="267566at2759"/>
<dbReference type="Proteomes" id="UP000038009">
    <property type="component" value="Unassembled WGS sequence"/>
</dbReference>
<name>A0A0N1HXV1_LEPSE</name>
<keyword evidence="3" id="KW-1185">Reference proteome</keyword>
<comment type="caution">
    <text evidence="2">The sequence shown here is derived from an EMBL/GenBank/DDBJ whole genome shotgun (WGS) entry which is preliminary data.</text>
</comment>
<dbReference type="AlphaFoldDB" id="A0A0N1HXV1"/>
<feature type="region of interest" description="Disordered" evidence="1">
    <location>
        <begin position="20"/>
        <end position="107"/>
    </location>
</feature>
<evidence type="ECO:0000313" key="2">
    <source>
        <dbReference type="EMBL" id="KPI87423.1"/>
    </source>
</evidence>
<evidence type="ECO:0000256" key="1">
    <source>
        <dbReference type="SAM" id="MobiDB-lite"/>
    </source>
</evidence>
<gene>
    <name evidence="2" type="ORF">ABL78_3507</name>
</gene>
<dbReference type="VEuPathDB" id="TriTrypDB:Lsey_0089_0230"/>
<reference evidence="2 3" key="1">
    <citation type="journal article" date="2015" name="PLoS Pathog.">
        <title>Leptomonas seymouri: Adaptations to the Dixenous Life Cycle Analyzed by Genome Sequencing, Transcriptome Profiling and Co-infection with Leishmania donovani.</title>
        <authorList>
            <person name="Kraeva N."/>
            <person name="Butenko A."/>
            <person name="Hlavacova J."/>
            <person name="Kostygov A."/>
            <person name="Myskova J."/>
            <person name="Grybchuk D."/>
            <person name="Lestinova T."/>
            <person name="Votypka J."/>
            <person name="Volf P."/>
            <person name="Opperdoes F."/>
            <person name="Flegontov P."/>
            <person name="Lukes J."/>
            <person name="Yurchenko V."/>
        </authorList>
    </citation>
    <scope>NUCLEOTIDE SEQUENCE [LARGE SCALE GENOMIC DNA]</scope>
    <source>
        <strain evidence="2 3">ATCC 30220</strain>
    </source>
</reference>
<organism evidence="2 3">
    <name type="scientific">Leptomonas seymouri</name>
    <dbReference type="NCBI Taxonomy" id="5684"/>
    <lineage>
        <taxon>Eukaryota</taxon>
        <taxon>Discoba</taxon>
        <taxon>Euglenozoa</taxon>
        <taxon>Kinetoplastea</taxon>
        <taxon>Metakinetoplastina</taxon>
        <taxon>Trypanosomatida</taxon>
        <taxon>Trypanosomatidae</taxon>
        <taxon>Leishmaniinae</taxon>
        <taxon>Leptomonas</taxon>
    </lineage>
</organism>
<sequence>MAKKHRVKRQKYVEHLLALEKNRESYLEKRRVPKRSREMRNNEEATGEGRELMESKALKKRRMESAAEDQNGSDEEEHHAPPRASSSTTETKTAGAKRTDEKSAFFAVPPFSEQVKASTGAEKCEPEAAAKATAAKKSLKRRHY</sequence>
<evidence type="ECO:0000313" key="3">
    <source>
        <dbReference type="Proteomes" id="UP000038009"/>
    </source>
</evidence>
<accession>A0A0N1HXV1</accession>